<gene>
    <name evidence="1" type="primary">ORF75956</name>
</gene>
<dbReference type="AlphaFoldDB" id="A0A0B6ZT02"/>
<evidence type="ECO:0000313" key="1">
    <source>
        <dbReference type="EMBL" id="CEK70870.1"/>
    </source>
</evidence>
<accession>A0A0B6ZT02</accession>
<proteinExistence type="predicted"/>
<sequence length="53" mass="6143">MFVYIKAFTDYFKRFFLSINRSTVSIRARHTSTINSLTALQVETHRCSVNPSS</sequence>
<protein>
    <submittedName>
        <fullName evidence="1">Uncharacterized protein</fullName>
    </submittedName>
</protein>
<organism evidence="1">
    <name type="scientific">Arion vulgaris</name>
    <dbReference type="NCBI Taxonomy" id="1028688"/>
    <lineage>
        <taxon>Eukaryota</taxon>
        <taxon>Metazoa</taxon>
        <taxon>Spiralia</taxon>
        <taxon>Lophotrochozoa</taxon>
        <taxon>Mollusca</taxon>
        <taxon>Gastropoda</taxon>
        <taxon>Heterobranchia</taxon>
        <taxon>Euthyneura</taxon>
        <taxon>Panpulmonata</taxon>
        <taxon>Eupulmonata</taxon>
        <taxon>Stylommatophora</taxon>
        <taxon>Helicina</taxon>
        <taxon>Arionoidea</taxon>
        <taxon>Arionidae</taxon>
        <taxon>Arion</taxon>
    </lineage>
</organism>
<reference evidence="1" key="1">
    <citation type="submission" date="2014-12" db="EMBL/GenBank/DDBJ databases">
        <title>Insight into the proteome of Arion vulgaris.</title>
        <authorList>
            <person name="Aradska J."/>
            <person name="Bulat T."/>
            <person name="Smidak R."/>
            <person name="Sarate P."/>
            <person name="Gangsoo J."/>
            <person name="Sialana F."/>
            <person name="Bilban M."/>
            <person name="Lubec G."/>
        </authorList>
    </citation>
    <scope>NUCLEOTIDE SEQUENCE</scope>
    <source>
        <tissue evidence="1">Skin</tissue>
    </source>
</reference>
<name>A0A0B6ZT02_9EUPU</name>
<dbReference type="EMBL" id="HACG01024005">
    <property type="protein sequence ID" value="CEK70870.1"/>
    <property type="molecule type" value="Transcribed_RNA"/>
</dbReference>